<feature type="signal peptide" evidence="8">
    <location>
        <begin position="1"/>
        <end position="23"/>
    </location>
</feature>
<sequence length="464" mass="51627">MSGLKKSWAMLLFICCAVAQVYAQQIAPPSITLPQLLQQVNQKAPSLLTDSAAILIRRAQAVETRNNWLPNLRLNYQADIGTNNNVAGPYFGFGIIPSNSRGVRTESNATTASVNLGIAALDWEVYNFGAYGAQNKVANSEINVEQNQYAQSKYQLQAYTIGNYLQLVRLQDYLAIQTRNIRRNEEIKRSIMSLAKSGVRPGVDTSIAEAELSKARLNYIELNNQFKQVQLQLAAISGLAYPNIVPDTTASNRLISQAQQLPTELDTANHPLINYYKSVYQNSLQREGLVKKQYNPKVLLEAAAWGRGSSIDANDHFGSVASGFDFDRGNYLVGVGISYNLFDLRRRHLKLNTQKTVTEYARKQLDEQKTVLAANASQADVELTTAQERLHEIPNQLRAANAGYRQKLSLYHSGLTDIIELNAALNILYRAETDYAQAKYAYANALFKKAVADNQVNTVLNLLK</sequence>
<gene>
    <name evidence="9" type="ORF">HH214_15840</name>
</gene>
<evidence type="ECO:0000313" key="9">
    <source>
        <dbReference type="EMBL" id="QJD97235.1"/>
    </source>
</evidence>
<dbReference type="Pfam" id="PF02321">
    <property type="entry name" value="OEP"/>
    <property type="match status" value="2"/>
</dbReference>
<dbReference type="InterPro" id="IPR003423">
    <property type="entry name" value="OMP_efflux"/>
</dbReference>
<dbReference type="AlphaFoldDB" id="A0A7L5E252"/>
<evidence type="ECO:0000256" key="4">
    <source>
        <dbReference type="ARBA" id="ARBA00022452"/>
    </source>
</evidence>
<evidence type="ECO:0000256" key="1">
    <source>
        <dbReference type="ARBA" id="ARBA00004442"/>
    </source>
</evidence>
<proteinExistence type="inferred from homology"/>
<dbReference type="PANTHER" id="PTHR30026">
    <property type="entry name" value="OUTER MEMBRANE PROTEIN TOLC"/>
    <property type="match status" value="1"/>
</dbReference>
<evidence type="ECO:0000256" key="3">
    <source>
        <dbReference type="ARBA" id="ARBA00022448"/>
    </source>
</evidence>
<feature type="chain" id="PRO_5029596350" evidence="8">
    <location>
        <begin position="24"/>
        <end position="464"/>
    </location>
</feature>
<keyword evidence="10" id="KW-1185">Reference proteome</keyword>
<keyword evidence="7" id="KW-0998">Cell outer membrane</keyword>
<dbReference type="EMBL" id="CP051682">
    <property type="protein sequence ID" value="QJD97235.1"/>
    <property type="molecule type" value="Genomic_DNA"/>
</dbReference>
<comment type="subcellular location">
    <subcellularLocation>
        <location evidence="1">Cell outer membrane</location>
    </subcellularLocation>
</comment>
<dbReference type="InterPro" id="IPR051906">
    <property type="entry name" value="TolC-like"/>
</dbReference>
<reference evidence="9 10" key="1">
    <citation type="submission" date="2020-04" db="EMBL/GenBank/DDBJ databases">
        <title>Genome sequencing of novel species.</title>
        <authorList>
            <person name="Heo J."/>
            <person name="Kim S.-J."/>
            <person name="Kim J.-S."/>
            <person name="Hong S.-B."/>
            <person name="Kwon S.-W."/>
        </authorList>
    </citation>
    <scope>NUCLEOTIDE SEQUENCE [LARGE SCALE GENOMIC DNA]</scope>
    <source>
        <strain evidence="9 10">F39-2</strain>
    </source>
</reference>
<protein>
    <submittedName>
        <fullName evidence="9">TolC family protein</fullName>
    </submittedName>
</protein>
<dbReference type="Proteomes" id="UP000503278">
    <property type="component" value="Chromosome"/>
</dbReference>
<evidence type="ECO:0000256" key="5">
    <source>
        <dbReference type="ARBA" id="ARBA00022692"/>
    </source>
</evidence>
<dbReference type="SUPFAM" id="SSF56954">
    <property type="entry name" value="Outer membrane efflux proteins (OEP)"/>
    <property type="match status" value="1"/>
</dbReference>
<keyword evidence="5" id="KW-0812">Transmembrane</keyword>
<organism evidence="9 10">
    <name type="scientific">Mucilaginibacter robiniae</name>
    <dbReference type="NCBI Taxonomy" id="2728022"/>
    <lineage>
        <taxon>Bacteria</taxon>
        <taxon>Pseudomonadati</taxon>
        <taxon>Bacteroidota</taxon>
        <taxon>Sphingobacteriia</taxon>
        <taxon>Sphingobacteriales</taxon>
        <taxon>Sphingobacteriaceae</taxon>
        <taxon>Mucilaginibacter</taxon>
    </lineage>
</organism>
<evidence type="ECO:0000256" key="7">
    <source>
        <dbReference type="ARBA" id="ARBA00023237"/>
    </source>
</evidence>
<dbReference type="GO" id="GO:1990281">
    <property type="term" value="C:efflux pump complex"/>
    <property type="evidence" value="ECO:0007669"/>
    <property type="project" value="TreeGrafter"/>
</dbReference>
<keyword evidence="3" id="KW-0813">Transport</keyword>
<dbReference type="GO" id="GO:0015288">
    <property type="term" value="F:porin activity"/>
    <property type="evidence" value="ECO:0007669"/>
    <property type="project" value="TreeGrafter"/>
</dbReference>
<keyword evidence="4" id="KW-1134">Transmembrane beta strand</keyword>
<keyword evidence="6" id="KW-0472">Membrane</keyword>
<keyword evidence="8" id="KW-0732">Signal</keyword>
<evidence type="ECO:0000313" key="10">
    <source>
        <dbReference type="Proteomes" id="UP000503278"/>
    </source>
</evidence>
<dbReference type="PANTHER" id="PTHR30026:SF20">
    <property type="entry name" value="OUTER MEMBRANE PROTEIN TOLC"/>
    <property type="match status" value="1"/>
</dbReference>
<evidence type="ECO:0000256" key="8">
    <source>
        <dbReference type="SAM" id="SignalP"/>
    </source>
</evidence>
<dbReference type="KEGG" id="mrob:HH214_15840"/>
<comment type="similarity">
    <text evidence="2">Belongs to the outer membrane factor (OMF) (TC 1.B.17) family.</text>
</comment>
<dbReference type="GO" id="GO:0015562">
    <property type="term" value="F:efflux transmembrane transporter activity"/>
    <property type="evidence" value="ECO:0007669"/>
    <property type="project" value="InterPro"/>
</dbReference>
<dbReference type="RefSeq" id="WP_169609234.1">
    <property type="nucleotide sequence ID" value="NZ_CP051682.1"/>
</dbReference>
<dbReference type="Gene3D" id="1.20.1600.10">
    <property type="entry name" value="Outer membrane efflux proteins (OEP)"/>
    <property type="match status" value="1"/>
</dbReference>
<dbReference type="GO" id="GO:0009279">
    <property type="term" value="C:cell outer membrane"/>
    <property type="evidence" value="ECO:0007669"/>
    <property type="project" value="UniProtKB-SubCell"/>
</dbReference>
<evidence type="ECO:0000256" key="6">
    <source>
        <dbReference type="ARBA" id="ARBA00023136"/>
    </source>
</evidence>
<evidence type="ECO:0000256" key="2">
    <source>
        <dbReference type="ARBA" id="ARBA00007613"/>
    </source>
</evidence>
<accession>A0A7L5E252</accession>
<name>A0A7L5E252_9SPHI</name>